<dbReference type="RefSeq" id="WP_173848079.1">
    <property type="nucleotide sequence ID" value="NZ_LT841358.1"/>
</dbReference>
<protein>
    <recommendedName>
        <fullName evidence="3">CopG family transcriptional regulator</fullName>
    </recommendedName>
</protein>
<accession>A0A2H1FET6</accession>
<dbReference type="AlphaFoldDB" id="A0A2H1FET6"/>
<keyword evidence="2" id="KW-1185">Reference proteome</keyword>
<name>A0A2H1FET6_9ARCH</name>
<reference evidence="2" key="1">
    <citation type="submission" date="2017-03" db="EMBL/GenBank/DDBJ databases">
        <authorList>
            <person name="Herbold C."/>
        </authorList>
    </citation>
    <scope>NUCLEOTIDE SEQUENCE [LARGE SCALE GENOMIC DNA]</scope>
</reference>
<evidence type="ECO:0000313" key="1">
    <source>
        <dbReference type="EMBL" id="SMH71286.1"/>
    </source>
</evidence>
<evidence type="ECO:0008006" key="3">
    <source>
        <dbReference type="Google" id="ProtNLM"/>
    </source>
</evidence>
<sequence>MVKKYLLTVTDEMAVKLEKEMKRRMIETVPETVRAILSEYLTNSKKPYIK</sequence>
<gene>
    <name evidence="1" type="ORF">NCS_11093</name>
</gene>
<evidence type="ECO:0000313" key="2">
    <source>
        <dbReference type="Proteomes" id="UP000230607"/>
    </source>
</evidence>
<organism evidence="1 2">
    <name type="scientific">Candidatus Nitrosotalea okcheonensis</name>
    <dbReference type="NCBI Taxonomy" id="1903276"/>
    <lineage>
        <taxon>Archaea</taxon>
        <taxon>Nitrososphaerota</taxon>
        <taxon>Nitrososphaeria</taxon>
        <taxon>Nitrosotaleales</taxon>
        <taxon>Nitrosotaleaceae</taxon>
        <taxon>Nitrosotalea</taxon>
    </lineage>
</organism>
<dbReference type="Proteomes" id="UP000230607">
    <property type="component" value="Chromosome 1"/>
</dbReference>
<dbReference type="EMBL" id="LT841358">
    <property type="protein sequence ID" value="SMH71286.1"/>
    <property type="molecule type" value="Genomic_DNA"/>
</dbReference>
<proteinExistence type="predicted"/>